<dbReference type="AlphaFoldDB" id="A0AAV4VWR8"/>
<evidence type="ECO:0000313" key="2">
    <source>
        <dbReference type="Proteomes" id="UP001054837"/>
    </source>
</evidence>
<proteinExistence type="predicted"/>
<dbReference type="EMBL" id="BPLQ01013685">
    <property type="protein sequence ID" value="GIY74044.1"/>
    <property type="molecule type" value="Genomic_DNA"/>
</dbReference>
<keyword evidence="2" id="KW-1185">Reference proteome</keyword>
<name>A0AAV4VWR8_9ARAC</name>
<accession>A0AAV4VWR8</accession>
<protein>
    <submittedName>
        <fullName evidence="1">Uncharacterized protein</fullName>
    </submittedName>
</protein>
<sequence length="94" mass="10752">MSFDNTAELLPEESKTVNSGIYFYLPGDPKILRNIIQDPYLGSIKWMIILGQILVDWISHCWDYSARSNRQDLSSRVSLVPCSEGIPILTFVQF</sequence>
<evidence type="ECO:0000313" key="1">
    <source>
        <dbReference type="EMBL" id="GIY74044.1"/>
    </source>
</evidence>
<comment type="caution">
    <text evidence="1">The sequence shown here is derived from an EMBL/GenBank/DDBJ whole genome shotgun (WGS) entry which is preliminary data.</text>
</comment>
<dbReference type="Proteomes" id="UP001054837">
    <property type="component" value="Unassembled WGS sequence"/>
</dbReference>
<gene>
    <name evidence="1" type="ORF">CDAR_166981</name>
</gene>
<organism evidence="1 2">
    <name type="scientific">Caerostris darwini</name>
    <dbReference type="NCBI Taxonomy" id="1538125"/>
    <lineage>
        <taxon>Eukaryota</taxon>
        <taxon>Metazoa</taxon>
        <taxon>Ecdysozoa</taxon>
        <taxon>Arthropoda</taxon>
        <taxon>Chelicerata</taxon>
        <taxon>Arachnida</taxon>
        <taxon>Araneae</taxon>
        <taxon>Araneomorphae</taxon>
        <taxon>Entelegynae</taxon>
        <taxon>Araneoidea</taxon>
        <taxon>Araneidae</taxon>
        <taxon>Caerostris</taxon>
    </lineage>
</organism>
<reference evidence="1 2" key="1">
    <citation type="submission" date="2021-06" db="EMBL/GenBank/DDBJ databases">
        <title>Caerostris darwini draft genome.</title>
        <authorList>
            <person name="Kono N."/>
            <person name="Arakawa K."/>
        </authorList>
    </citation>
    <scope>NUCLEOTIDE SEQUENCE [LARGE SCALE GENOMIC DNA]</scope>
</reference>